<name>A0A0F9PKY4_9ZZZZ</name>
<reference evidence="1" key="1">
    <citation type="journal article" date="2015" name="Nature">
        <title>Complex archaea that bridge the gap between prokaryotes and eukaryotes.</title>
        <authorList>
            <person name="Spang A."/>
            <person name="Saw J.H."/>
            <person name="Jorgensen S.L."/>
            <person name="Zaremba-Niedzwiedzka K."/>
            <person name="Martijn J."/>
            <person name="Lind A.E."/>
            <person name="van Eijk R."/>
            <person name="Schleper C."/>
            <person name="Guy L."/>
            <person name="Ettema T.J."/>
        </authorList>
    </citation>
    <scope>NUCLEOTIDE SEQUENCE</scope>
</reference>
<dbReference type="SUPFAM" id="SSF54690">
    <property type="entry name" value="Molybdopterin synthase subunit MoaE"/>
    <property type="match status" value="1"/>
</dbReference>
<dbReference type="Gene3D" id="3.90.1170.40">
    <property type="entry name" value="Molybdopterin biosynthesis MoaE subunit"/>
    <property type="match status" value="1"/>
</dbReference>
<dbReference type="PANTHER" id="PTHR23404">
    <property type="entry name" value="MOLYBDOPTERIN SYNTHASE RELATED"/>
    <property type="match status" value="1"/>
</dbReference>
<sequence length="148" mass="16670">MNKNENQVKSGIYKNGEINLESIIHAIKENLNITKAGSIHTFTGIVRDSSIEGKTVISMKIDAYDDLANKSIEKICKKLKKEAGIIDVMIVHLKGDFDLSDDLVYVVVASAHRKEGFDTVSKAVEMYKKEIAVWKREDFIDGTSEWIH</sequence>
<proteinExistence type="predicted"/>
<protein>
    <recommendedName>
        <fullName evidence="2">Molybdopterin synthase catalytic subunit</fullName>
    </recommendedName>
</protein>
<evidence type="ECO:0008006" key="2">
    <source>
        <dbReference type="Google" id="ProtNLM"/>
    </source>
</evidence>
<gene>
    <name evidence="1" type="ORF">LCGC14_0830380</name>
</gene>
<dbReference type="CDD" id="cd00756">
    <property type="entry name" value="MoaE"/>
    <property type="match status" value="1"/>
</dbReference>
<accession>A0A0F9PKY4</accession>
<comment type="caution">
    <text evidence="1">The sequence shown here is derived from an EMBL/GenBank/DDBJ whole genome shotgun (WGS) entry which is preliminary data.</text>
</comment>
<dbReference type="EMBL" id="LAZR01002379">
    <property type="protein sequence ID" value="KKN30799.1"/>
    <property type="molecule type" value="Genomic_DNA"/>
</dbReference>
<organism evidence="1">
    <name type="scientific">marine sediment metagenome</name>
    <dbReference type="NCBI Taxonomy" id="412755"/>
    <lineage>
        <taxon>unclassified sequences</taxon>
        <taxon>metagenomes</taxon>
        <taxon>ecological metagenomes</taxon>
    </lineage>
</organism>
<dbReference type="InterPro" id="IPR003448">
    <property type="entry name" value="Mopterin_biosynth_MoaE"/>
</dbReference>
<dbReference type="AlphaFoldDB" id="A0A0F9PKY4"/>
<dbReference type="Pfam" id="PF02391">
    <property type="entry name" value="MoaE"/>
    <property type="match status" value="1"/>
</dbReference>
<dbReference type="InterPro" id="IPR036563">
    <property type="entry name" value="MoaE_sf"/>
</dbReference>
<evidence type="ECO:0000313" key="1">
    <source>
        <dbReference type="EMBL" id="KKN30799.1"/>
    </source>
</evidence>
<dbReference type="GO" id="GO:0006777">
    <property type="term" value="P:Mo-molybdopterin cofactor biosynthetic process"/>
    <property type="evidence" value="ECO:0007669"/>
    <property type="project" value="InterPro"/>
</dbReference>